<protein>
    <submittedName>
        <fullName evidence="2">Uncharacterized protein</fullName>
    </submittedName>
</protein>
<name>A0A5C3KL52_COPMA</name>
<evidence type="ECO:0000313" key="2">
    <source>
        <dbReference type="EMBL" id="TFK20687.1"/>
    </source>
</evidence>
<keyword evidence="3" id="KW-1185">Reference proteome</keyword>
<feature type="region of interest" description="Disordered" evidence="1">
    <location>
        <begin position="1"/>
        <end position="22"/>
    </location>
</feature>
<evidence type="ECO:0000313" key="3">
    <source>
        <dbReference type="Proteomes" id="UP000307440"/>
    </source>
</evidence>
<reference evidence="2 3" key="1">
    <citation type="journal article" date="2019" name="Nat. Ecol. Evol.">
        <title>Megaphylogeny resolves global patterns of mushroom evolution.</title>
        <authorList>
            <person name="Varga T."/>
            <person name="Krizsan K."/>
            <person name="Foldi C."/>
            <person name="Dima B."/>
            <person name="Sanchez-Garcia M."/>
            <person name="Sanchez-Ramirez S."/>
            <person name="Szollosi G.J."/>
            <person name="Szarkandi J.G."/>
            <person name="Papp V."/>
            <person name="Albert L."/>
            <person name="Andreopoulos W."/>
            <person name="Angelini C."/>
            <person name="Antonin V."/>
            <person name="Barry K.W."/>
            <person name="Bougher N.L."/>
            <person name="Buchanan P."/>
            <person name="Buyck B."/>
            <person name="Bense V."/>
            <person name="Catcheside P."/>
            <person name="Chovatia M."/>
            <person name="Cooper J."/>
            <person name="Damon W."/>
            <person name="Desjardin D."/>
            <person name="Finy P."/>
            <person name="Geml J."/>
            <person name="Haridas S."/>
            <person name="Hughes K."/>
            <person name="Justo A."/>
            <person name="Karasinski D."/>
            <person name="Kautmanova I."/>
            <person name="Kiss B."/>
            <person name="Kocsube S."/>
            <person name="Kotiranta H."/>
            <person name="LaButti K.M."/>
            <person name="Lechner B.E."/>
            <person name="Liimatainen K."/>
            <person name="Lipzen A."/>
            <person name="Lukacs Z."/>
            <person name="Mihaltcheva S."/>
            <person name="Morgado L.N."/>
            <person name="Niskanen T."/>
            <person name="Noordeloos M.E."/>
            <person name="Ohm R.A."/>
            <person name="Ortiz-Santana B."/>
            <person name="Ovrebo C."/>
            <person name="Racz N."/>
            <person name="Riley R."/>
            <person name="Savchenko A."/>
            <person name="Shiryaev A."/>
            <person name="Soop K."/>
            <person name="Spirin V."/>
            <person name="Szebenyi C."/>
            <person name="Tomsovsky M."/>
            <person name="Tulloss R.E."/>
            <person name="Uehling J."/>
            <person name="Grigoriev I.V."/>
            <person name="Vagvolgyi C."/>
            <person name="Papp T."/>
            <person name="Martin F.M."/>
            <person name="Miettinen O."/>
            <person name="Hibbett D.S."/>
            <person name="Nagy L.G."/>
        </authorList>
    </citation>
    <scope>NUCLEOTIDE SEQUENCE [LARGE SCALE GENOMIC DNA]</scope>
    <source>
        <strain evidence="2 3">CBS 121175</strain>
    </source>
</reference>
<sequence>MPRVKKYNSEEQKREGNRISAKAYHERNKACINAKRREKHAQKRAKVLECLAHNELKPWRASVKAKPIMTSKTNPDDELMKHAIQRANNEFRHLKFMTDSLGPSYIMTICRHVCEDLMGGGKQADAKRVIDYHLDRLEKTNECLKEAQGTIDQVNLPGGNTASQNIEQMLVEVREVLLWLDEVAEYAAEGGPVLVRKVREKGLMFQEEL</sequence>
<organism evidence="2 3">
    <name type="scientific">Coprinopsis marcescibilis</name>
    <name type="common">Agaric fungus</name>
    <name type="synonym">Psathyrella marcescibilis</name>
    <dbReference type="NCBI Taxonomy" id="230819"/>
    <lineage>
        <taxon>Eukaryota</taxon>
        <taxon>Fungi</taxon>
        <taxon>Dikarya</taxon>
        <taxon>Basidiomycota</taxon>
        <taxon>Agaricomycotina</taxon>
        <taxon>Agaricomycetes</taxon>
        <taxon>Agaricomycetidae</taxon>
        <taxon>Agaricales</taxon>
        <taxon>Agaricineae</taxon>
        <taxon>Psathyrellaceae</taxon>
        <taxon>Coprinopsis</taxon>
    </lineage>
</organism>
<evidence type="ECO:0000256" key="1">
    <source>
        <dbReference type="SAM" id="MobiDB-lite"/>
    </source>
</evidence>
<proteinExistence type="predicted"/>
<gene>
    <name evidence="2" type="ORF">FA15DRAFT_658901</name>
</gene>
<feature type="compositionally biased region" description="Basic and acidic residues" evidence="1">
    <location>
        <begin position="7"/>
        <end position="22"/>
    </location>
</feature>
<dbReference type="Proteomes" id="UP000307440">
    <property type="component" value="Unassembled WGS sequence"/>
</dbReference>
<accession>A0A5C3KL52</accession>
<dbReference type="AlphaFoldDB" id="A0A5C3KL52"/>
<dbReference type="EMBL" id="ML210291">
    <property type="protein sequence ID" value="TFK20687.1"/>
    <property type="molecule type" value="Genomic_DNA"/>
</dbReference>